<dbReference type="Proteomes" id="UP001249945">
    <property type="component" value="Unassembled WGS sequence"/>
</dbReference>
<organism evidence="2 3">
    <name type="scientific">Carnobacterium divergens</name>
    <name type="common">Lactobacillus divergens</name>
    <dbReference type="NCBI Taxonomy" id="2748"/>
    <lineage>
        <taxon>Bacteria</taxon>
        <taxon>Bacillati</taxon>
        <taxon>Bacillota</taxon>
        <taxon>Bacilli</taxon>
        <taxon>Lactobacillales</taxon>
        <taxon>Carnobacteriaceae</taxon>
        <taxon>Carnobacterium</taxon>
    </lineage>
</organism>
<dbReference type="InterPro" id="IPR014875">
    <property type="entry name" value="Mor_transcription_activator"/>
</dbReference>
<dbReference type="NCBIfam" id="NF040785">
    <property type="entry name" value="CD3324_fam"/>
    <property type="match status" value="1"/>
</dbReference>
<dbReference type="PANTHER" id="PTHR37812">
    <property type="entry name" value="MU-LIKE PROPHAGE FLUMU PROTEIN C"/>
    <property type="match status" value="1"/>
</dbReference>
<accession>A0AAW8R4W3</accession>
<name>A0AAW8R4W3_CARDV</name>
<gene>
    <name evidence="2" type="ORF">MX635_00310</name>
</gene>
<reference evidence="2" key="1">
    <citation type="submission" date="2022-04" db="EMBL/GenBank/DDBJ databases">
        <title>Draft genome sequences of lactic acid bacteria (LAB) strains involved in meat spoilage.</title>
        <authorList>
            <person name="Palevich N."/>
        </authorList>
    </citation>
    <scope>NUCLEOTIDE SEQUENCE</scope>
    <source>
        <strain evidence="2">9-14</strain>
    </source>
</reference>
<dbReference type="InterPro" id="IPR052411">
    <property type="entry name" value="c-mor_Regulatory_Protein"/>
</dbReference>
<dbReference type="InterPro" id="IPR049739">
    <property type="entry name" value="YraL-like"/>
</dbReference>
<dbReference type="InterPro" id="IPR009057">
    <property type="entry name" value="Homeodomain-like_sf"/>
</dbReference>
<dbReference type="Gene3D" id="1.10.10.60">
    <property type="entry name" value="Homeodomain-like"/>
    <property type="match status" value="1"/>
</dbReference>
<sequence length="88" mass="10147">MNYINATKVLPKELINEIQQYITGDYLYIPVKNKRQPWGAKTGSKSLLMKRNQQIYTAFLAGTSIKKLANQFFLSESSIRKILTSFEN</sequence>
<dbReference type="EMBL" id="JALRMR010000001">
    <property type="protein sequence ID" value="MDT1972831.1"/>
    <property type="molecule type" value="Genomic_DNA"/>
</dbReference>
<evidence type="ECO:0000313" key="2">
    <source>
        <dbReference type="EMBL" id="MDT1972831.1"/>
    </source>
</evidence>
<dbReference type="AlphaFoldDB" id="A0AAW8R4W3"/>
<comment type="caution">
    <text evidence="2">The sequence shown here is derived from an EMBL/GenBank/DDBJ whole genome shotgun (WGS) entry which is preliminary data.</text>
</comment>
<dbReference type="PANTHER" id="PTHR37812:SF1">
    <property type="entry name" value="MU-LIKE PROPHAGE FLUMU PROTEIN C"/>
    <property type="match status" value="1"/>
</dbReference>
<protein>
    <submittedName>
        <fullName evidence="2">CD3324 family protein</fullName>
    </submittedName>
</protein>
<dbReference type="RefSeq" id="WP_311779675.1">
    <property type="nucleotide sequence ID" value="NZ_JALRMQ010000005.1"/>
</dbReference>
<evidence type="ECO:0000259" key="1">
    <source>
        <dbReference type="Pfam" id="PF08765"/>
    </source>
</evidence>
<dbReference type="Pfam" id="PF08765">
    <property type="entry name" value="Mor"/>
    <property type="match status" value="1"/>
</dbReference>
<proteinExistence type="predicted"/>
<feature type="domain" description="Mor transcription activator" evidence="1">
    <location>
        <begin position="11"/>
        <end position="84"/>
    </location>
</feature>
<dbReference type="SUPFAM" id="SSF46689">
    <property type="entry name" value="Homeodomain-like"/>
    <property type="match status" value="1"/>
</dbReference>
<evidence type="ECO:0000313" key="3">
    <source>
        <dbReference type="Proteomes" id="UP001249945"/>
    </source>
</evidence>